<name>A0A1R1YB23_9FUNG</name>
<evidence type="ECO:0000313" key="3">
    <source>
        <dbReference type="Proteomes" id="UP000187283"/>
    </source>
</evidence>
<keyword evidence="3" id="KW-1185">Reference proteome</keyword>
<dbReference type="AlphaFoldDB" id="A0A1R1YB23"/>
<feature type="compositionally biased region" description="Polar residues" evidence="1">
    <location>
        <begin position="89"/>
        <end position="102"/>
    </location>
</feature>
<dbReference type="EMBL" id="LSSN01000413">
    <property type="protein sequence ID" value="OMJ24093.1"/>
    <property type="molecule type" value="Genomic_DNA"/>
</dbReference>
<dbReference type="STRING" id="133412.A0A1R1YB23"/>
<evidence type="ECO:0000313" key="2">
    <source>
        <dbReference type="EMBL" id="OMJ24093.1"/>
    </source>
</evidence>
<sequence length="199" mass="22469">MAETSMLNKDSLHSTNKYINSDSDQSFEDLFGNELSDDNFDLNSDKSRVNLFDNAGEADENSTISPNLKESKNINIDTSNNNHPRRKNSLASESSTSYINNNDFEHSSDADSANEIIKNELDFLNNLNNENDFDSENFLSDSTDEFEDVEMDLEDLINEELKDDQADSPKINSNIDDLTESLTKDVNSAKTNVKILQYI</sequence>
<protein>
    <submittedName>
        <fullName evidence="2">Uncharacterized protein</fullName>
    </submittedName>
</protein>
<dbReference type="Proteomes" id="UP000187283">
    <property type="component" value="Unassembled WGS sequence"/>
</dbReference>
<accession>A0A1R1YB23</accession>
<proteinExistence type="predicted"/>
<evidence type="ECO:0000256" key="1">
    <source>
        <dbReference type="SAM" id="MobiDB-lite"/>
    </source>
</evidence>
<feature type="compositionally biased region" description="Polar residues" evidence="1">
    <location>
        <begin position="61"/>
        <end position="82"/>
    </location>
</feature>
<comment type="caution">
    <text evidence="2">The sequence shown here is derived from an EMBL/GenBank/DDBJ whole genome shotgun (WGS) entry which is preliminary data.</text>
</comment>
<reference evidence="2 3" key="1">
    <citation type="submission" date="2017-01" db="EMBL/GenBank/DDBJ databases">
        <authorList>
            <person name="Mah S.A."/>
            <person name="Swanson W.J."/>
            <person name="Moy G.W."/>
            <person name="Vacquier V.D."/>
        </authorList>
    </citation>
    <scope>NUCLEOTIDE SEQUENCE [LARGE SCALE GENOMIC DNA]</scope>
    <source>
        <strain evidence="2 3">GSMNP</strain>
    </source>
</reference>
<gene>
    <name evidence="2" type="ORF">AYI70_g1826</name>
</gene>
<feature type="region of interest" description="Disordered" evidence="1">
    <location>
        <begin position="57"/>
        <end position="110"/>
    </location>
</feature>
<organism evidence="2 3">
    <name type="scientific">Smittium culicis</name>
    <dbReference type="NCBI Taxonomy" id="133412"/>
    <lineage>
        <taxon>Eukaryota</taxon>
        <taxon>Fungi</taxon>
        <taxon>Fungi incertae sedis</taxon>
        <taxon>Zoopagomycota</taxon>
        <taxon>Kickxellomycotina</taxon>
        <taxon>Harpellomycetes</taxon>
        <taxon>Harpellales</taxon>
        <taxon>Legeriomycetaceae</taxon>
        <taxon>Smittium</taxon>
    </lineage>
</organism>